<gene>
    <name evidence="7" type="ORF">CSSPJE1EN1_LOCUS28234</name>
</gene>
<evidence type="ECO:0000259" key="6">
    <source>
        <dbReference type="Pfam" id="PF22666"/>
    </source>
</evidence>
<evidence type="ECO:0000259" key="5">
    <source>
        <dbReference type="Pfam" id="PF00703"/>
    </source>
</evidence>
<name>A0ABP0VG01_9BRYO</name>
<evidence type="ECO:0000256" key="1">
    <source>
        <dbReference type="ARBA" id="ARBA00000829"/>
    </source>
</evidence>
<dbReference type="SUPFAM" id="SSF49785">
    <property type="entry name" value="Galactose-binding domain-like"/>
    <property type="match status" value="1"/>
</dbReference>
<dbReference type="EC" id="3.2.1.25" evidence="2"/>
<evidence type="ECO:0000313" key="8">
    <source>
        <dbReference type="Proteomes" id="UP001497444"/>
    </source>
</evidence>
<feature type="domain" description="Glycoside hydrolase family 2 immunoglobulin-like beta-sandwich" evidence="5">
    <location>
        <begin position="138"/>
        <end position="248"/>
    </location>
</feature>
<keyword evidence="8" id="KW-1185">Reference proteome</keyword>
<feature type="non-terminal residue" evidence="7">
    <location>
        <position position="629"/>
    </location>
</feature>
<dbReference type="SUPFAM" id="SSF51445">
    <property type="entry name" value="(Trans)glycosidases"/>
    <property type="match status" value="1"/>
</dbReference>
<dbReference type="InterPro" id="IPR054593">
    <property type="entry name" value="Beta-mannosidase-like_N2"/>
</dbReference>
<keyword evidence="3" id="KW-0378">Hydrolase</keyword>
<dbReference type="Pfam" id="PF00703">
    <property type="entry name" value="Glyco_hydro_2"/>
    <property type="match status" value="1"/>
</dbReference>
<dbReference type="InterPro" id="IPR013783">
    <property type="entry name" value="Ig-like_fold"/>
</dbReference>
<dbReference type="EMBL" id="CAXAQS010000717">
    <property type="protein sequence ID" value="CAK9252856.1"/>
    <property type="molecule type" value="Genomic_DNA"/>
</dbReference>
<organism evidence="7 8">
    <name type="scientific">Sphagnum jensenii</name>
    <dbReference type="NCBI Taxonomy" id="128206"/>
    <lineage>
        <taxon>Eukaryota</taxon>
        <taxon>Viridiplantae</taxon>
        <taxon>Streptophyta</taxon>
        <taxon>Embryophyta</taxon>
        <taxon>Bryophyta</taxon>
        <taxon>Sphagnophytina</taxon>
        <taxon>Sphagnopsida</taxon>
        <taxon>Sphagnales</taxon>
        <taxon>Sphagnaceae</taxon>
        <taxon>Sphagnum</taxon>
    </lineage>
</organism>
<evidence type="ECO:0000313" key="7">
    <source>
        <dbReference type="EMBL" id="CAK9252856.1"/>
    </source>
</evidence>
<dbReference type="PANTHER" id="PTHR43730:SF1">
    <property type="entry name" value="BETA-MANNOSIDASE"/>
    <property type="match status" value="1"/>
</dbReference>
<evidence type="ECO:0000256" key="2">
    <source>
        <dbReference type="ARBA" id="ARBA00012754"/>
    </source>
</evidence>
<protein>
    <recommendedName>
        <fullName evidence="2">beta-mannosidase</fullName>
        <ecNumber evidence="2">3.2.1.25</ecNumber>
    </recommendedName>
</protein>
<dbReference type="InterPro" id="IPR008979">
    <property type="entry name" value="Galactose-bd-like_sf"/>
</dbReference>
<keyword evidence="4" id="KW-0326">Glycosidase</keyword>
<dbReference type="PANTHER" id="PTHR43730">
    <property type="entry name" value="BETA-MANNOSIDASE"/>
    <property type="match status" value="1"/>
</dbReference>
<dbReference type="Gene3D" id="3.20.20.80">
    <property type="entry name" value="Glycosidases"/>
    <property type="match status" value="1"/>
</dbReference>
<reference evidence="7" key="1">
    <citation type="submission" date="2024-02" db="EMBL/GenBank/DDBJ databases">
        <authorList>
            <consortium name="ELIXIR-Norway"/>
            <consortium name="Elixir Norway"/>
        </authorList>
    </citation>
    <scope>NUCLEOTIDE SEQUENCE</scope>
</reference>
<feature type="non-terminal residue" evidence="7">
    <location>
        <position position="1"/>
    </location>
</feature>
<dbReference type="InterPro" id="IPR017853">
    <property type="entry name" value="GH"/>
</dbReference>
<dbReference type="SUPFAM" id="SSF49303">
    <property type="entry name" value="beta-Galactosidase/glucuronidase domain"/>
    <property type="match status" value="1"/>
</dbReference>
<dbReference type="Pfam" id="PF22666">
    <property type="entry name" value="Glyco_hydro_2_N2"/>
    <property type="match status" value="1"/>
</dbReference>
<dbReference type="Gene3D" id="2.60.120.260">
    <property type="entry name" value="Galactose-binding domain-like"/>
    <property type="match status" value="1"/>
</dbReference>
<sequence>DASLLSKESVHLVAKGIDTVSNVYVNDKLIGTTDNMFVRYKFEVKNVLKTGENTIRIVFESAVSYGKRQAEAYKKSFSYSVPPECTNGVQHGECHYNFIRKMQSSFSWDWGPAFPTQGIWKSIGIEAHNSAVLRDISVETTPDAKNSSQWTLTITAHLESAFNKESKASFNIHLNENTLVENQSHDLKPESDNTVKVMFVIPITAIKIIPWFPNGVAENTQMLYNLNVSLTDSSSKEVSSKAIKIGFREIELIQDPIKSEGLTFYFKVNEKAFFAKGSNWIPANVLPELVTKEYLRQLLESAKEANMNMLRVWGGGIYELDEFYELADELGIMIWQDFMFACALYPTDANFLKSVDVEIVQQVRRLQHHPSIAIWAGNNENEAALMSPWYGEVKGHEDKYKKDYVELYINHVRKQLIQEDTTRPFVSSSPSNGLETEKENWTAKNPSEWRFGDVHFYDYSGNLWDWNTFPSPKFASEYGFQSYPSLETLSQVIKESDLTYPISKALDHHQHHGGGTAAIEKQISNHMKLPTHGGKERLNDLIYLSQIFQAMAMKTETEFYRRNREIDSKCKGCGYTMGALYWQLNDIWQGPTWASLEFGGKWKLLHSFARNFLSNQLASPFEDHNEILK</sequence>
<comment type="catalytic activity">
    <reaction evidence="1">
        <text>Hydrolysis of terminal, non-reducing beta-D-mannose residues in beta-D-mannosides.</text>
        <dbReference type="EC" id="3.2.1.25"/>
    </reaction>
</comment>
<accession>A0ABP0VG01</accession>
<evidence type="ECO:0000256" key="4">
    <source>
        <dbReference type="ARBA" id="ARBA00023295"/>
    </source>
</evidence>
<dbReference type="Gene3D" id="2.60.40.10">
    <property type="entry name" value="Immunoglobulins"/>
    <property type="match status" value="1"/>
</dbReference>
<dbReference type="InterPro" id="IPR036156">
    <property type="entry name" value="Beta-gal/glucu_dom_sf"/>
</dbReference>
<feature type="domain" description="Beta-mannosidase-like galactose-binding" evidence="6">
    <location>
        <begin position="3"/>
        <end position="121"/>
    </location>
</feature>
<dbReference type="Proteomes" id="UP001497444">
    <property type="component" value="Unassembled WGS sequence"/>
</dbReference>
<evidence type="ECO:0000256" key="3">
    <source>
        <dbReference type="ARBA" id="ARBA00022801"/>
    </source>
</evidence>
<comment type="caution">
    <text evidence="7">The sequence shown here is derived from an EMBL/GenBank/DDBJ whole genome shotgun (WGS) entry which is preliminary data.</text>
</comment>
<proteinExistence type="predicted"/>
<dbReference type="InterPro" id="IPR050887">
    <property type="entry name" value="Beta-mannosidase_GH2"/>
</dbReference>
<dbReference type="InterPro" id="IPR006102">
    <property type="entry name" value="Ig-like_GH2"/>
</dbReference>